<keyword evidence="11" id="KW-1185">Reference proteome</keyword>
<comment type="catalytic activity">
    <reaction evidence="1">
        <text>ATP + protein L-histidine = ADP + protein N-phospho-L-histidine.</text>
        <dbReference type="EC" id="2.7.13.3"/>
    </reaction>
</comment>
<dbReference type="Gene3D" id="3.30.565.10">
    <property type="entry name" value="Histidine kinase-like ATPase, C-terminal domain"/>
    <property type="match status" value="1"/>
</dbReference>
<sequence length="474" mass="51296">MRFVSDIAIGLACLSAALAFLSYVLRRRGLAGQSRQVAIIAIAGLFAFSASRFTDTAALYFPDEEWLGYGSLATLFFALTASLVVWSGLPALLAEPSPGELMEANKALSGAAELRAAEVARLAATQAELERAVRERTLALDEANQRFKLALRNSEISMVQQDRDLRYIWVHNAPKGMAAADLLGRFQKDVLPEHVDAPLGSAKRGVMANETPDSLEFSIAIGGVTRHFHENIEPVLRDGAVIGVLVTSIETTSYRRQQDELRGLLREVTHRTKNLLAVIMGIARQSGRSSKDVSTFVARFNGRIRALAVAHELLVDSEWRGVAIRRLVWGVWKAVSPETLNLLTLEGDGPDLAPECAQNLALALYEMQSNAIEHGGLLAPGGGVRICWATSEDDPDLGVKMVWEETGRPSAPAQTIGFGKTYVHGLLPRATKGRSAMHFHENGLTWTLTLPRSNFVANAGAQGAIANRAQGGAK</sequence>
<dbReference type="PANTHER" id="PTHR41523">
    <property type="entry name" value="TWO-COMPONENT SYSTEM SENSOR PROTEIN"/>
    <property type="match status" value="1"/>
</dbReference>
<proteinExistence type="predicted"/>
<evidence type="ECO:0000256" key="5">
    <source>
        <dbReference type="ARBA" id="ARBA00022741"/>
    </source>
</evidence>
<keyword evidence="6" id="KW-0418">Kinase</keyword>
<keyword evidence="8" id="KW-1133">Transmembrane helix</keyword>
<evidence type="ECO:0000256" key="6">
    <source>
        <dbReference type="ARBA" id="ARBA00022777"/>
    </source>
</evidence>
<protein>
    <recommendedName>
        <fullName evidence="2">histidine kinase</fullName>
        <ecNumber evidence="2">2.7.13.3</ecNumber>
    </recommendedName>
</protein>
<accession>A0A2S6N3T3</accession>
<dbReference type="AlphaFoldDB" id="A0A2S6N3T3"/>
<dbReference type="EMBL" id="NHSJ01000096">
    <property type="protein sequence ID" value="PPQ29273.1"/>
    <property type="molecule type" value="Genomic_DNA"/>
</dbReference>
<feature type="transmembrane region" description="Helical" evidence="8">
    <location>
        <begin position="6"/>
        <end position="25"/>
    </location>
</feature>
<dbReference type="InterPro" id="IPR013656">
    <property type="entry name" value="PAS_4"/>
</dbReference>
<evidence type="ECO:0000256" key="1">
    <source>
        <dbReference type="ARBA" id="ARBA00000085"/>
    </source>
</evidence>
<evidence type="ECO:0000256" key="4">
    <source>
        <dbReference type="ARBA" id="ARBA00022679"/>
    </source>
</evidence>
<dbReference type="GO" id="GO:0004673">
    <property type="term" value="F:protein histidine kinase activity"/>
    <property type="evidence" value="ECO:0007669"/>
    <property type="project" value="UniProtKB-EC"/>
</dbReference>
<feature type="transmembrane region" description="Helical" evidence="8">
    <location>
        <begin position="66"/>
        <end position="93"/>
    </location>
</feature>
<organism evidence="10 11">
    <name type="scientific">Rhodoblastus sphagnicola</name>
    <dbReference type="NCBI Taxonomy" id="333368"/>
    <lineage>
        <taxon>Bacteria</taxon>
        <taxon>Pseudomonadati</taxon>
        <taxon>Pseudomonadota</taxon>
        <taxon>Alphaproteobacteria</taxon>
        <taxon>Hyphomicrobiales</taxon>
        <taxon>Rhodoblastaceae</taxon>
        <taxon>Rhodoblastus</taxon>
    </lineage>
</organism>
<dbReference type="GO" id="GO:0005524">
    <property type="term" value="F:ATP binding"/>
    <property type="evidence" value="ECO:0007669"/>
    <property type="project" value="UniProtKB-KW"/>
</dbReference>
<keyword evidence="7" id="KW-0067">ATP-binding</keyword>
<gene>
    <name evidence="10" type="ORF">CCR94_15805</name>
</gene>
<dbReference type="Gene3D" id="3.30.450.20">
    <property type="entry name" value="PAS domain"/>
    <property type="match status" value="1"/>
</dbReference>
<dbReference type="Pfam" id="PF08448">
    <property type="entry name" value="PAS_4"/>
    <property type="match status" value="1"/>
</dbReference>
<dbReference type="InterPro" id="IPR035965">
    <property type="entry name" value="PAS-like_dom_sf"/>
</dbReference>
<feature type="domain" description="Signal transduction histidine kinase HWE region" evidence="9">
    <location>
        <begin position="267"/>
        <end position="349"/>
    </location>
</feature>
<keyword evidence="3" id="KW-0597">Phosphoprotein</keyword>
<evidence type="ECO:0000256" key="3">
    <source>
        <dbReference type="ARBA" id="ARBA00022553"/>
    </source>
</evidence>
<dbReference type="InterPro" id="IPR036890">
    <property type="entry name" value="HATPase_C_sf"/>
</dbReference>
<dbReference type="PANTHER" id="PTHR41523:SF7">
    <property type="entry name" value="HISTIDINE KINASE"/>
    <property type="match status" value="1"/>
</dbReference>
<feature type="transmembrane region" description="Helical" evidence="8">
    <location>
        <begin position="37"/>
        <end position="54"/>
    </location>
</feature>
<dbReference type="SMART" id="SM00911">
    <property type="entry name" value="HWE_HK"/>
    <property type="match status" value="1"/>
</dbReference>
<name>A0A2S6N3T3_9HYPH</name>
<dbReference type="Proteomes" id="UP000239089">
    <property type="component" value="Unassembled WGS sequence"/>
</dbReference>
<keyword evidence="8" id="KW-0472">Membrane</keyword>
<evidence type="ECO:0000313" key="10">
    <source>
        <dbReference type="EMBL" id="PPQ29273.1"/>
    </source>
</evidence>
<evidence type="ECO:0000256" key="2">
    <source>
        <dbReference type="ARBA" id="ARBA00012438"/>
    </source>
</evidence>
<dbReference type="InterPro" id="IPR011102">
    <property type="entry name" value="Sig_transdc_His_kinase_HWE"/>
</dbReference>
<keyword evidence="4" id="KW-0808">Transferase</keyword>
<keyword evidence="5" id="KW-0547">Nucleotide-binding</keyword>
<dbReference type="EC" id="2.7.13.3" evidence="2"/>
<evidence type="ECO:0000256" key="8">
    <source>
        <dbReference type="SAM" id="Phobius"/>
    </source>
</evidence>
<comment type="caution">
    <text evidence="10">The sequence shown here is derived from an EMBL/GenBank/DDBJ whole genome shotgun (WGS) entry which is preliminary data.</text>
</comment>
<dbReference type="SUPFAM" id="SSF55785">
    <property type="entry name" value="PYP-like sensor domain (PAS domain)"/>
    <property type="match status" value="1"/>
</dbReference>
<evidence type="ECO:0000313" key="11">
    <source>
        <dbReference type="Proteomes" id="UP000239089"/>
    </source>
</evidence>
<evidence type="ECO:0000256" key="7">
    <source>
        <dbReference type="ARBA" id="ARBA00022840"/>
    </source>
</evidence>
<keyword evidence="8" id="KW-0812">Transmembrane</keyword>
<evidence type="ECO:0000259" key="9">
    <source>
        <dbReference type="SMART" id="SM00911"/>
    </source>
</evidence>
<reference evidence="10 11" key="1">
    <citation type="journal article" date="2018" name="Arch. Microbiol.">
        <title>New insights into the metabolic potential of the phototrophic purple bacterium Rhodopila globiformis DSM 161(T) from its draft genome sequence and evidence for a vanadium-dependent nitrogenase.</title>
        <authorList>
            <person name="Imhoff J.F."/>
            <person name="Rahn T."/>
            <person name="Kunzel S."/>
            <person name="Neulinger S.C."/>
        </authorList>
    </citation>
    <scope>NUCLEOTIDE SEQUENCE [LARGE SCALE GENOMIC DNA]</scope>
    <source>
        <strain evidence="10 11">DSM 16996</strain>
    </source>
</reference>
<dbReference type="Pfam" id="PF07536">
    <property type="entry name" value="HWE_HK"/>
    <property type="match status" value="1"/>
</dbReference>